<feature type="transmembrane region" description="Helical" evidence="2">
    <location>
        <begin position="120"/>
        <end position="142"/>
    </location>
</feature>
<dbReference type="Proteomes" id="UP000076400">
    <property type="component" value="Unassembled WGS sequence"/>
</dbReference>
<keyword evidence="2" id="KW-1133">Transmembrane helix</keyword>
<keyword evidence="2" id="KW-0812">Transmembrane</keyword>
<dbReference type="EMBL" id="LPXN01000068">
    <property type="protein sequence ID" value="KZD11959.1"/>
    <property type="molecule type" value="Genomic_DNA"/>
</dbReference>
<evidence type="ECO:0000313" key="4">
    <source>
        <dbReference type="Proteomes" id="UP000076400"/>
    </source>
</evidence>
<evidence type="ECO:0000256" key="1">
    <source>
        <dbReference type="SAM" id="MobiDB-lite"/>
    </source>
</evidence>
<dbReference type="STRING" id="580166.AUP43_05645"/>
<feature type="compositionally biased region" description="Basic and acidic residues" evidence="1">
    <location>
        <begin position="8"/>
        <end position="22"/>
    </location>
</feature>
<evidence type="ECO:0000313" key="3">
    <source>
        <dbReference type="EMBL" id="KZD11959.1"/>
    </source>
</evidence>
<reference evidence="3 4" key="1">
    <citation type="submission" date="2015-12" db="EMBL/GenBank/DDBJ databases">
        <title>Genome sequence of Oceanibaculum pacificum MCCC 1A02656.</title>
        <authorList>
            <person name="Lu L."/>
            <person name="Lai Q."/>
            <person name="Shao Z."/>
            <person name="Qian P."/>
        </authorList>
    </citation>
    <scope>NUCLEOTIDE SEQUENCE [LARGE SCALE GENOMIC DNA]</scope>
    <source>
        <strain evidence="3 4">MCCC 1A02656</strain>
    </source>
</reference>
<protein>
    <submittedName>
        <fullName evidence="3">Uncharacterized protein</fullName>
    </submittedName>
</protein>
<organism evidence="3 4">
    <name type="scientific">Oceanibaculum pacificum</name>
    <dbReference type="NCBI Taxonomy" id="580166"/>
    <lineage>
        <taxon>Bacteria</taxon>
        <taxon>Pseudomonadati</taxon>
        <taxon>Pseudomonadota</taxon>
        <taxon>Alphaproteobacteria</taxon>
        <taxon>Rhodospirillales</taxon>
        <taxon>Oceanibaculaceae</taxon>
        <taxon>Oceanibaculum</taxon>
    </lineage>
</organism>
<feature type="region of interest" description="Disordered" evidence="1">
    <location>
        <begin position="1"/>
        <end position="22"/>
    </location>
</feature>
<name>A0A154WEP1_9PROT</name>
<comment type="caution">
    <text evidence="3">The sequence shown here is derived from an EMBL/GenBank/DDBJ whole genome shotgun (WGS) entry which is preliminary data.</text>
</comment>
<accession>A0A154WEP1</accession>
<evidence type="ECO:0000256" key="2">
    <source>
        <dbReference type="SAM" id="Phobius"/>
    </source>
</evidence>
<keyword evidence="4" id="KW-1185">Reference proteome</keyword>
<feature type="transmembrane region" description="Helical" evidence="2">
    <location>
        <begin position="87"/>
        <end position="108"/>
    </location>
</feature>
<sequence length="158" mass="17268">MKIVPAREATKPKKPRADMSHEERAAEIVDHLRDVIENRKEVAEGAGGMSYRDWRKLAKKEIAEALRDTAIRAAVGEVMSTRRIGNLMLRAGFMILAAVASFAAFWYGVMLIGQEYGMQWGILAALSALALSIAFVVAGVLVGGRDGDPEDQIDPDLK</sequence>
<keyword evidence="2" id="KW-0472">Membrane</keyword>
<proteinExistence type="predicted"/>
<dbReference type="AlphaFoldDB" id="A0A154WEP1"/>
<gene>
    <name evidence="3" type="ORF">AUP43_05645</name>
</gene>